<keyword evidence="4" id="KW-0378">Hydrolase</keyword>
<keyword evidence="2" id="KW-0479">Metal-binding</keyword>
<evidence type="ECO:0000256" key="4">
    <source>
        <dbReference type="ARBA" id="ARBA00022801"/>
    </source>
</evidence>
<dbReference type="InterPro" id="IPR043502">
    <property type="entry name" value="DNA/RNA_pol_sf"/>
</dbReference>
<evidence type="ECO:0000256" key="5">
    <source>
        <dbReference type="PROSITE-ProRule" id="PRU00047"/>
    </source>
</evidence>
<dbReference type="Pfam" id="PF00098">
    <property type="entry name" value="zf-CCHC"/>
    <property type="match status" value="1"/>
</dbReference>
<sequence length="1523" mass="172787">MALQAKDNYFDTGSSGKPPRFNKDNFSLWKTRMELFLSGSDPQIPYFLENGPHVPTQTVHAIPAAGNQPAVPERELVKPVTDWNDEDRRLVNIDTKARSLIAMSLPDDVFHSVCHLRSAKEIWNTLCVQYEGTAVLMESRKIFLVRQYESFIHQKDETLSQLHQRFNCLLIDLKTIGTIYPNSEVVTKFMEALPEHWEIYTSCLTMSKDIKTLTLSELYGILLNREQQKKLKKNLIRDTKDTKSNSVALVSDSVPTVATPSSVTITELESSNSDMSEDPEFNESLALLTKSFKKFAKKGNFHKKKHLAITDKPKTDPVDKATAICYNCQGKGHFANDCRYRKSQFAPSSAKSSSKNPKYQRLKEKYKKMKIQRKGKGLIAEDCDWDDVSSDDSSDEEDTQVALMAIIEEPTLALMAKIEEVPEEIPTQAPEASFSTTPEASTSATDSPSQDKGIWYLDSGCSRHMTGSKSVLSNYREERGPAVTFGGNGKGQTRGYGTLTNGVTTFKRVAYVEGLMHNLLSISQLCDKNHKVSFSKKKCKVKNRRKEVILTGVRHADIYIINMNTSTDNFCFVSRASSDTNWLWHKRLSHLNFKTLNQLCINNLVIGLPDFRYTKVSLCSACEKGKQTRANFKSKQISSISSPLQLLHMDLFGPVNVQSIAGKKYTLVIVDEYSRYTWSDAPEEIILFVRKMERLNNLTVRSIRSDHGTKFKNSTLETFFDQKGISQNFSCVRTPQQNGVAERRNRTLIEAARSMLSEANLATQFWAEAVNTACYTQNRSLIVKRFRRTPYELFRNRKPSIEHLHIFGCVCYILNNKDNLGKFDSKSDDGIFLGYSSISKTYRVFNKRRQAIEETIHVKFDESGPTFPHPHENSEINQWADSFFQIPETPIADPSPQDLPDGFEEDPHIPPTEITTPPLINATPITQIAPTEPDQPTNSEDFSQTTVSEPTPTNLLPDPSVNEASTSGQVYQPPALRWTKDHPIDQVLGNPSSGIKTRRQSGNICLYVNFISENEPKEIDDALRDPAWVLAMQEELAEFIRNNVWLLVPRPRKRTIIGSKWIFRNKLDEIGMIIRNKARLVAQGYRQEEGIDYDETFASVARLEAIRLFLAFAAHMNFKVYQMDIKNAFLNGKLNEEVYVAQPPGFVDPKFPDHVYKLNKALYGLKQAPRAWYDTLSTFLLSKGFVRGKIDSTLFLKKYPKHILLVQIYVNDIIFGSTNPKLCEKFELLMKSEYKMSMMGELTFFLGLQIKQSEKGIFINQGKYVHEMLKKFDLTSCTPMKTPMAPPLSLDKDSKGKPVDVTLYRGMIGSLLYLTASRPDIMYSRCLCARYQAEPKESHLTAVKRIFRYLKGTPNLGLWYSKDSGFDLTAYSDSDFAGCKIDRKSTTGGCHLLGGKLVSWTSKKQNSVSTSTAEAEYVAAGICCAQVLWLRNQLQDYDIQLSKIPIYCDNTSAIAIANNPVLHSKTKHIEVRYHFIRDHVMNGDIELHFVPTEYQLADLFTKPLDVTRFNMLISELGMLNPDD</sequence>
<dbReference type="Gene3D" id="4.10.60.10">
    <property type="entry name" value="Zinc finger, CCHC-type"/>
    <property type="match status" value="1"/>
</dbReference>
<dbReference type="Pfam" id="PF13976">
    <property type="entry name" value="gag_pre-integrs"/>
    <property type="match status" value="1"/>
</dbReference>
<dbReference type="PROSITE" id="PS50158">
    <property type="entry name" value="ZF_CCHC"/>
    <property type="match status" value="1"/>
</dbReference>
<gene>
    <name evidence="9" type="ORF">OSB04_016720</name>
</gene>
<protein>
    <recommendedName>
        <fullName evidence="11">Retrovirus-related Pol polyprotein from transposon TNT 1-94</fullName>
    </recommendedName>
</protein>
<dbReference type="GO" id="GO:0006508">
    <property type="term" value="P:proteolysis"/>
    <property type="evidence" value="ECO:0007669"/>
    <property type="project" value="UniProtKB-KW"/>
</dbReference>
<dbReference type="InterPro" id="IPR039537">
    <property type="entry name" value="Retrotran_Ty1/copia-like"/>
</dbReference>
<dbReference type="SMART" id="SM00343">
    <property type="entry name" value="ZnF_C2HC"/>
    <property type="match status" value="1"/>
</dbReference>
<accession>A0AA38T1I0</accession>
<dbReference type="PANTHER" id="PTHR42648">
    <property type="entry name" value="TRANSPOSASE, PUTATIVE-RELATED"/>
    <property type="match status" value="1"/>
</dbReference>
<feature type="compositionally biased region" description="Polar residues" evidence="6">
    <location>
        <begin position="923"/>
        <end position="954"/>
    </location>
</feature>
<dbReference type="GO" id="GO:0015074">
    <property type="term" value="P:DNA integration"/>
    <property type="evidence" value="ECO:0007669"/>
    <property type="project" value="InterPro"/>
</dbReference>
<dbReference type="GO" id="GO:0008270">
    <property type="term" value="F:zinc ion binding"/>
    <property type="evidence" value="ECO:0007669"/>
    <property type="project" value="UniProtKB-KW"/>
</dbReference>
<dbReference type="SUPFAM" id="SSF53098">
    <property type="entry name" value="Ribonuclease H-like"/>
    <property type="match status" value="1"/>
</dbReference>
<dbReference type="InterPro" id="IPR057670">
    <property type="entry name" value="SH3_retrovirus"/>
</dbReference>
<dbReference type="Pfam" id="PF14223">
    <property type="entry name" value="Retrotran_gag_2"/>
    <property type="match status" value="1"/>
</dbReference>
<dbReference type="InterPro" id="IPR036397">
    <property type="entry name" value="RNaseH_sf"/>
</dbReference>
<feature type="region of interest" description="Disordered" evidence="6">
    <location>
        <begin position="427"/>
        <end position="452"/>
    </location>
</feature>
<dbReference type="InterPro" id="IPR054722">
    <property type="entry name" value="PolX-like_BBD"/>
</dbReference>
<comment type="caution">
    <text evidence="9">The sequence shown here is derived from an EMBL/GenBank/DDBJ whole genome shotgun (WGS) entry which is preliminary data.</text>
</comment>
<evidence type="ECO:0000256" key="6">
    <source>
        <dbReference type="SAM" id="MobiDB-lite"/>
    </source>
</evidence>
<proteinExistence type="predicted"/>
<feature type="compositionally biased region" description="Low complexity" evidence="6">
    <location>
        <begin position="911"/>
        <end position="920"/>
    </location>
</feature>
<dbReference type="SUPFAM" id="SSF57756">
    <property type="entry name" value="Retrovirus zinc finger-like domains"/>
    <property type="match status" value="1"/>
</dbReference>
<keyword evidence="5" id="KW-0862">Zinc</keyword>
<evidence type="ECO:0000256" key="1">
    <source>
        <dbReference type="ARBA" id="ARBA00022670"/>
    </source>
</evidence>
<dbReference type="CDD" id="cd09272">
    <property type="entry name" value="RNase_HI_RT_Ty1"/>
    <property type="match status" value="1"/>
</dbReference>
<dbReference type="Pfam" id="PF00665">
    <property type="entry name" value="rve"/>
    <property type="match status" value="1"/>
</dbReference>
<keyword evidence="5" id="KW-0863">Zinc-finger</keyword>
<dbReference type="InterPro" id="IPR001584">
    <property type="entry name" value="Integrase_cat-core"/>
</dbReference>
<dbReference type="Pfam" id="PF22936">
    <property type="entry name" value="Pol_BBD"/>
    <property type="match status" value="1"/>
</dbReference>
<dbReference type="InterPro" id="IPR025724">
    <property type="entry name" value="GAG-pre-integrase_dom"/>
</dbReference>
<name>A0AA38T1I0_9ASTR</name>
<dbReference type="Gene3D" id="3.30.420.10">
    <property type="entry name" value="Ribonuclease H-like superfamily/Ribonuclease H"/>
    <property type="match status" value="1"/>
</dbReference>
<evidence type="ECO:0000313" key="9">
    <source>
        <dbReference type="EMBL" id="KAJ9552675.1"/>
    </source>
</evidence>
<keyword evidence="10" id="KW-1185">Reference proteome</keyword>
<dbReference type="PROSITE" id="PS50994">
    <property type="entry name" value="INTEGRASE"/>
    <property type="match status" value="1"/>
</dbReference>
<evidence type="ECO:0000259" key="8">
    <source>
        <dbReference type="PROSITE" id="PS50994"/>
    </source>
</evidence>
<dbReference type="InterPro" id="IPR012337">
    <property type="entry name" value="RNaseH-like_sf"/>
</dbReference>
<dbReference type="EMBL" id="JARYMX010000004">
    <property type="protein sequence ID" value="KAJ9552675.1"/>
    <property type="molecule type" value="Genomic_DNA"/>
</dbReference>
<dbReference type="Pfam" id="PF07727">
    <property type="entry name" value="RVT_2"/>
    <property type="match status" value="1"/>
</dbReference>
<evidence type="ECO:0008006" key="11">
    <source>
        <dbReference type="Google" id="ProtNLM"/>
    </source>
</evidence>
<evidence type="ECO:0000313" key="10">
    <source>
        <dbReference type="Proteomes" id="UP001172457"/>
    </source>
</evidence>
<dbReference type="InterPro" id="IPR001878">
    <property type="entry name" value="Znf_CCHC"/>
</dbReference>
<dbReference type="GO" id="GO:0004190">
    <property type="term" value="F:aspartic-type endopeptidase activity"/>
    <property type="evidence" value="ECO:0007669"/>
    <property type="project" value="UniProtKB-KW"/>
</dbReference>
<reference evidence="9" key="1">
    <citation type="submission" date="2023-03" db="EMBL/GenBank/DDBJ databases">
        <title>Chromosome-scale reference genome and RAD-based genetic map of yellow starthistle (Centaurea solstitialis) reveal putative structural variation and QTLs associated with invader traits.</title>
        <authorList>
            <person name="Reatini B."/>
            <person name="Cang F.A."/>
            <person name="Jiang Q."/>
            <person name="Mckibben M.T.W."/>
            <person name="Barker M.S."/>
            <person name="Rieseberg L.H."/>
            <person name="Dlugosch K.M."/>
        </authorList>
    </citation>
    <scope>NUCLEOTIDE SEQUENCE</scope>
    <source>
        <strain evidence="9">CAN-66</strain>
        <tissue evidence="9">Leaf</tissue>
    </source>
</reference>
<keyword evidence="3" id="KW-0064">Aspartyl protease</keyword>
<feature type="domain" description="CCHC-type" evidence="7">
    <location>
        <begin position="325"/>
        <end position="339"/>
    </location>
</feature>
<evidence type="ECO:0000259" key="7">
    <source>
        <dbReference type="PROSITE" id="PS50158"/>
    </source>
</evidence>
<evidence type="ECO:0000256" key="3">
    <source>
        <dbReference type="ARBA" id="ARBA00022750"/>
    </source>
</evidence>
<dbReference type="GO" id="GO:0003676">
    <property type="term" value="F:nucleic acid binding"/>
    <property type="evidence" value="ECO:0007669"/>
    <property type="project" value="InterPro"/>
</dbReference>
<dbReference type="Pfam" id="PF25597">
    <property type="entry name" value="SH3_retrovirus"/>
    <property type="match status" value="1"/>
</dbReference>
<dbReference type="PANTHER" id="PTHR42648:SF32">
    <property type="entry name" value="RIBONUCLEASE H-LIKE DOMAIN, GAG-PRE-INTEGRASE DOMAIN PROTEIN-RELATED"/>
    <property type="match status" value="1"/>
</dbReference>
<feature type="compositionally biased region" description="Polar residues" evidence="6">
    <location>
        <begin position="433"/>
        <end position="450"/>
    </location>
</feature>
<dbReference type="InterPro" id="IPR013103">
    <property type="entry name" value="RVT_2"/>
</dbReference>
<dbReference type="SUPFAM" id="SSF56672">
    <property type="entry name" value="DNA/RNA polymerases"/>
    <property type="match status" value="1"/>
</dbReference>
<feature type="domain" description="Integrase catalytic" evidence="8">
    <location>
        <begin position="639"/>
        <end position="798"/>
    </location>
</feature>
<feature type="region of interest" description="Disordered" evidence="6">
    <location>
        <begin position="887"/>
        <end position="968"/>
    </location>
</feature>
<organism evidence="9 10">
    <name type="scientific">Centaurea solstitialis</name>
    <name type="common">yellow star-thistle</name>
    <dbReference type="NCBI Taxonomy" id="347529"/>
    <lineage>
        <taxon>Eukaryota</taxon>
        <taxon>Viridiplantae</taxon>
        <taxon>Streptophyta</taxon>
        <taxon>Embryophyta</taxon>
        <taxon>Tracheophyta</taxon>
        <taxon>Spermatophyta</taxon>
        <taxon>Magnoliopsida</taxon>
        <taxon>eudicotyledons</taxon>
        <taxon>Gunneridae</taxon>
        <taxon>Pentapetalae</taxon>
        <taxon>asterids</taxon>
        <taxon>campanulids</taxon>
        <taxon>Asterales</taxon>
        <taxon>Asteraceae</taxon>
        <taxon>Carduoideae</taxon>
        <taxon>Cardueae</taxon>
        <taxon>Centaureinae</taxon>
        <taxon>Centaurea</taxon>
    </lineage>
</organism>
<keyword evidence="1" id="KW-0645">Protease</keyword>
<evidence type="ECO:0000256" key="2">
    <source>
        <dbReference type="ARBA" id="ARBA00022723"/>
    </source>
</evidence>
<dbReference type="InterPro" id="IPR036875">
    <property type="entry name" value="Znf_CCHC_sf"/>
</dbReference>
<dbReference type="Proteomes" id="UP001172457">
    <property type="component" value="Chromosome 4"/>
</dbReference>